<dbReference type="GO" id="GO:0006357">
    <property type="term" value="P:regulation of transcription by RNA polymerase II"/>
    <property type="evidence" value="ECO:0007669"/>
    <property type="project" value="TreeGrafter"/>
</dbReference>
<dbReference type="GO" id="GO:0005634">
    <property type="term" value="C:nucleus"/>
    <property type="evidence" value="ECO:0007669"/>
    <property type="project" value="TreeGrafter"/>
</dbReference>
<feature type="region of interest" description="Disordered" evidence="1">
    <location>
        <begin position="126"/>
        <end position="160"/>
    </location>
</feature>
<dbReference type="AlphaFoldDB" id="A0A2P5HRK0"/>
<reference evidence="3" key="1">
    <citation type="submission" date="2017-09" db="EMBL/GenBank/DDBJ databases">
        <title>Polyketide synthases of a Diaporthe helianthi virulent isolate.</title>
        <authorList>
            <person name="Baroncelli R."/>
        </authorList>
    </citation>
    <scope>NUCLEOTIDE SEQUENCE [LARGE SCALE GENOMIC DNA]</scope>
    <source>
        <strain evidence="3">7/96</strain>
    </source>
</reference>
<dbReference type="Gene3D" id="2.170.270.10">
    <property type="entry name" value="SET domain"/>
    <property type="match status" value="1"/>
</dbReference>
<keyword evidence="4" id="KW-1185">Reference proteome</keyword>
<organism evidence="3 4">
    <name type="scientific">Diaporthe helianthi</name>
    <dbReference type="NCBI Taxonomy" id="158607"/>
    <lineage>
        <taxon>Eukaryota</taxon>
        <taxon>Fungi</taxon>
        <taxon>Dikarya</taxon>
        <taxon>Ascomycota</taxon>
        <taxon>Pezizomycotina</taxon>
        <taxon>Sordariomycetes</taxon>
        <taxon>Sordariomycetidae</taxon>
        <taxon>Diaporthales</taxon>
        <taxon>Diaporthaceae</taxon>
        <taxon>Diaporthe</taxon>
    </lineage>
</organism>
<dbReference type="Pfam" id="PF00856">
    <property type="entry name" value="SET"/>
    <property type="match status" value="1"/>
</dbReference>
<feature type="region of interest" description="Disordered" evidence="1">
    <location>
        <begin position="297"/>
        <end position="329"/>
    </location>
</feature>
<dbReference type="OrthoDB" id="308383at2759"/>
<keyword evidence="3" id="KW-0808">Transferase</keyword>
<dbReference type="EMBL" id="MAVT02000917">
    <property type="protein sequence ID" value="POS72825.1"/>
    <property type="molecule type" value="Genomic_DNA"/>
</dbReference>
<proteinExistence type="predicted"/>
<dbReference type="PANTHER" id="PTHR46167">
    <property type="entry name" value="N-LYSINE METHYLTRANSFERASE KMT5A"/>
    <property type="match status" value="1"/>
</dbReference>
<dbReference type="GO" id="GO:0032259">
    <property type="term" value="P:methylation"/>
    <property type="evidence" value="ECO:0007669"/>
    <property type="project" value="UniProtKB-KW"/>
</dbReference>
<evidence type="ECO:0000259" key="2">
    <source>
        <dbReference type="PROSITE" id="PS50280"/>
    </source>
</evidence>
<name>A0A2P5HRK0_DIAHE</name>
<dbReference type="InParanoid" id="A0A2P5HRK0"/>
<evidence type="ECO:0000313" key="4">
    <source>
        <dbReference type="Proteomes" id="UP000094444"/>
    </source>
</evidence>
<protein>
    <submittedName>
        <fullName evidence="3">Set-domain histone methyltransferase-5</fullName>
    </submittedName>
</protein>
<comment type="caution">
    <text evidence="3">The sequence shown here is derived from an EMBL/GenBank/DDBJ whole genome shotgun (WGS) entry which is preliminary data.</text>
</comment>
<dbReference type="STRING" id="158607.A0A2P5HRK0"/>
<dbReference type="GO" id="GO:0042799">
    <property type="term" value="F:histone H4K20 methyltransferase activity"/>
    <property type="evidence" value="ECO:0007669"/>
    <property type="project" value="TreeGrafter"/>
</dbReference>
<dbReference type="PROSITE" id="PS50280">
    <property type="entry name" value="SET"/>
    <property type="match status" value="1"/>
</dbReference>
<dbReference type="GO" id="GO:0005700">
    <property type="term" value="C:polytene chromosome"/>
    <property type="evidence" value="ECO:0007669"/>
    <property type="project" value="TreeGrafter"/>
</dbReference>
<dbReference type="InterPro" id="IPR001214">
    <property type="entry name" value="SET_dom"/>
</dbReference>
<evidence type="ECO:0000313" key="3">
    <source>
        <dbReference type="EMBL" id="POS72825.1"/>
    </source>
</evidence>
<dbReference type="SUPFAM" id="SSF82199">
    <property type="entry name" value="SET domain"/>
    <property type="match status" value="1"/>
</dbReference>
<keyword evidence="3" id="KW-0489">Methyltransferase</keyword>
<evidence type="ECO:0000256" key="1">
    <source>
        <dbReference type="SAM" id="MobiDB-lite"/>
    </source>
</evidence>
<accession>A0A2P5HRK0</accession>
<dbReference type="PANTHER" id="PTHR46167:SF1">
    <property type="entry name" value="N-LYSINE METHYLTRANSFERASE KMT5A"/>
    <property type="match status" value="1"/>
</dbReference>
<dbReference type="SMART" id="SM00317">
    <property type="entry name" value="SET"/>
    <property type="match status" value="1"/>
</dbReference>
<dbReference type="InterPro" id="IPR051760">
    <property type="entry name" value="KMT5A"/>
</dbReference>
<gene>
    <name evidence="3" type="ORF">DHEL01_v208783</name>
</gene>
<dbReference type="InterPro" id="IPR046341">
    <property type="entry name" value="SET_dom_sf"/>
</dbReference>
<sequence>MGLGVFAGRALTRGEVLDEYLGELIPSSLAAQRNDDNYSFTIMGSPITSTARDYGNWTRFVNHRCVTYNVEARNDVCGGRRTITFRALRSIPQGEQLFIDYGPGYFGDKDYFLLCECPDFQGQHLPPATVSKGTKRKADSEAAPSGRERKRTRTRKRPDLTIPEQNAWITEEKAWLDQQIPNGYPEWTRVHWRLLEQLIRRRRNHKDWRDKTEFGKLTSSRGDALINRLITTSIPDDNDGTVRVRTAQMTIKEWHLDVTKAFIRDPVCGTRQGVPWATNELLRRVFALVVAARQRRRRSKRRNSYSKTPPTSPTAVLPGGIPTPPTIPR</sequence>
<feature type="domain" description="SET" evidence="2">
    <location>
        <begin position="1"/>
        <end position="102"/>
    </location>
</feature>
<dbReference type="Proteomes" id="UP000094444">
    <property type="component" value="Unassembled WGS sequence"/>
</dbReference>